<dbReference type="Gene3D" id="1.10.530.10">
    <property type="match status" value="1"/>
</dbReference>
<evidence type="ECO:0000313" key="5">
    <source>
        <dbReference type="EMBL" id="OKA08378.1"/>
    </source>
</evidence>
<feature type="region of interest" description="Disordered" evidence="1">
    <location>
        <begin position="280"/>
        <end position="388"/>
    </location>
</feature>
<evidence type="ECO:0000256" key="1">
    <source>
        <dbReference type="SAM" id="MobiDB-lite"/>
    </source>
</evidence>
<feature type="compositionally biased region" description="Pro residues" evidence="1">
    <location>
        <begin position="287"/>
        <end position="313"/>
    </location>
</feature>
<dbReference type="PANTHER" id="PTHR30163">
    <property type="entry name" value="MEMBRANE-BOUND LYTIC MUREIN TRANSGLYCOSYLASE B"/>
    <property type="match status" value="1"/>
</dbReference>
<feature type="transmembrane region" description="Helical" evidence="2">
    <location>
        <begin position="24"/>
        <end position="49"/>
    </location>
</feature>
<feature type="compositionally biased region" description="Polar residues" evidence="1">
    <location>
        <begin position="376"/>
        <end position="388"/>
    </location>
</feature>
<dbReference type="InterPro" id="IPR023346">
    <property type="entry name" value="Lysozyme-like_dom_sf"/>
</dbReference>
<dbReference type="GO" id="GO:0009253">
    <property type="term" value="P:peptidoglycan catabolic process"/>
    <property type="evidence" value="ECO:0007669"/>
    <property type="project" value="TreeGrafter"/>
</dbReference>
<evidence type="ECO:0000313" key="4">
    <source>
        <dbReference type="EMBL" id="KZB87545.1"/>
    </source>
</evidence>
<organism evidence="4 6">
    <name type="scientific">Amycolatopsis regifaucium</name>
    <dbReference type="NCBI Taxonomy" id="546365"/>
    <lineage>
        <taxon>Bacteria</taxon>
        <taxon>Bacillati</taxon>
        <taxon>Actinomycetota</taxon>
        <taxon>Actinomycetes</taxon>
        <taxon>Pseudonocardiales</taxon>
        <taxon>Pseudonocardiaceae</taxon>
        <taxon>Amycolatopsis</taxon>
    </lineage>
</organism>
<gene>
    <name evidence="5" type="ORF">ATP06_0214035</name>
    <name evidence="4" type="ORF">AVL48_23275</name>
</gene>
<keyword evidence="7" id="KW-1185">Reference proteome</keyword>
<dbReference type="CDD" id="cd13399">
    <property type="entry name" value="Slt35-like"/>
    <property type="match status" value="1"/>
</dbReference>
<protein>
    <recommendedName>
        <fullName evidence="3">Transglycosylase SLT domain-containing protein</fullName>
    </recommendedName>
</protein>
<keyword evidence="2" id="KW-0812">Transmembrane</keyword>
<dbReference type="GO" id="GO:0008933">
    <property type="term" value="F:peptidoglycan lytic transglycosylase activity"/>
    <property type="evidence" value="ECO:0007669"/>
    <property type="project" value="TreeGrafter"/>
</dbReference>
<reference evidence="4 6" key="1">
    <citation type="submission" date="2015-12" db="EMBL/GenBank/DDBJ databases">
        <title>Amycolatopsis regifaucium genome sequencing and assembly.</title>
        <authorList>
            <person name="Mayilraj S."/>
        </authorList>
    </citation>
    <scope>NUCLEOTIDE SEQUENCE [LARGE SCALE GENOMIC DNA]</scope>
    <source>
        <strain evidence="4 6">GY080</strain>
    </source>
</reference>
<comment type="caution">
    <text evidence="4">The sequence shown here is derived from an EMBL/GenBank/DDBJ whole genome shotgun (WGS) entry which is preliminary data.</text>
</comment>
<keyword evidence="2" id="KW-0472">Membrane</keyword>
<dbReference type="InterPro" id="IPR031304">
    <property type="entry name" value="SLT_2"/>
</dbReference>
<dbReference type="Pfam" id="PF13406">
    <property type="entry name" value="SLT_2"/>
    <property type="match status" value="1"/>
</dbReference>
<evidence type="ECO:0000313" key="6">
    <source>
        <dbReference type="Proteomes" id="UP000076321"/>
    </source>
</evidence>
<dbReference type="InterPro" id="IPR043426">
    <property type="entry name" value="MltB-like"/>
</dbReference>
<dbReference type="AlphaFoldDB" id="A0A154MTF2"/>
<keyword evidence="2" id="KW-1133">Transmembrane helix</keyword>
<proteinExistence type="predicted"/>
<dbReference type="OrthoDB" id="9796191at2"/>
<dbReference type="SUPFAM" id="SSF53955">
    <property type="entry name" value="Lysozyme-like"/>
    <property type="match status" value="1"/>
</dbReference>
<feature type="domain" description="Transglycosylase SLT" evidence="3">
    <location>
        <begin position="185"/>
        <end position="233"/>
    </location>
</feature>
<accession>A0A154MTF2</accession>
<name>A0A154MTF2_9PSEU</name>
<dbReference type="PANTHER" id="PTHR30163:SF8">
    <property type="entry name" value="LYTIC MUREIN TRANSGLYCOSYLASE"/>
    <property type="match status" value="1"/>
</dbReference>
<sequence>MRVRHVPGAVTGHVRRLCLRHRTIAAVAGGVLAIVPAGAAVVGAGSWAATASTIHSDDVALVGGYDPKNPLVQQIGVDGSLPNAPTPLPLPADELPNGPLGIPVTALAAYRKAADILIAEQPGCHIDWALIASIGRIESNHARGGFVDAKGNTLEPILGPQLNGAGPFAAIPDTDGGKYDGDAVWDRAVGPTQFIPSTWAAYASDGNDDGESDPNNIFDAALGTGRYLCSGGLDLSKPDQLRAAVFRYNNSDTYVNTVIIWAEAYRTGVLPTPDSKVPIGAPNAAAAPPPASVPPPPVPPTPPGSVTPPPSSSAPPTISKSSTSPSKPGTTSNTSTSPTTTPLPPCPTPTASTTPSSSSSPTTTPAPTCTPSPPAGNSSGENSVKPTG</sequence>
<evidence type="ECO:0000256" key="2">
    <source>
        <dbReference type="SAM" id="Phobius"/>
    </source>
</evidence>
<evidence type="ECO:0000313" key="7">
    <source>
        <dbReference type="Proteomes" id="UP000186883"/>
    </source>
</evidence>
<dbReference type="EMBL" id="LQCI01000003">
    <property type="protein sequence ID" value="KZB87545.1"/>
    <property type="molecule type" value="Genomic_DNA"/>
</dbReference>
<evidence type="ECO:0000259" key="3">
    <source>
        <dbReference type="Pfam" id="PF13406"/>
    </source>
</evidence>
<feature type="compositionally biased region" description="Low complexity" evidence="1">
    <location>
        <begin position="314"/>
        <end position="340"/>
    </location>
</feature>
<feature type="compositionally biased region" description="Low complexity" evidence="1">
    <location>
        <begin position="349"/>
        <end position="367"/>
    </location>
</feature>
<dbReference type="RefSeq" id="WP_061986237.1">
    <property type="nucleotide sequence ID" value="NZ_FOPQ01000008.1"/>
</dbReference>
<dbReference type="EMBL" id="LOBU02000012">
    <property type="protein sequence ID" value="OKA08378.1"/>
    <property type="molecule type" value="Genomic_DNA"/>
</dbReference>
<reference evidence="5 7" key="2">
    <citation type="submission" date="2016-11" db="EMBL/GenBank/DDBJ databases">
        <title>Genome sequencing of Amycolatopsis regifaucium.</title>
        <authorList>
            <person name="Mayilraj S."/>
            <person name="Kaur N."/>
        </authorList>
    </citation>
    <scope>NUCLEOTIDE SEQUENCE [LARGE SCALE GENOMIC DNA]</scope>
    <source>
        <strain evidence="5 7">GY080</strain>
    </source>
</reference>
<dbReference type="Proteomes" id="UP000076321">
    <property type="component" value="Unassembled WGS sequence"/>
</dbReference>
<dbReference type="Proteomes" id="UP000186883">
    <property type="component" value="Unassembled WGS sequence"/>
</dbReference>